<accession>A0ABD1YV39</accession>
<organism evidence="2 3">
    <name type="scientific">Riccia fluitans</name>
    <dbReference type="NCBI Taxonomy" id="41844"/>
    <lineage>
        <taxon>Eukaryota</taxon>
        <taxon>Viridiplantae</taxon>
        <taxon>Streptophyta</taxon>
        <taxon>Embryophyta</taxon>
        <taxon>Marchantiophyta</taxon>
        <taxon>Marchantiopsida</taxon>
        <taxon>Marchantiidae</taxon>
        <taxon>Marchantiales</taxon>
        <taxon>Ricciaceae</taxon>
        <taxon>Riccia</taxon>
    </lineage>
</organism>
<name>A0ABD1YV39_9MARC</name>
<evidence type="ECO:0000313" key="2">
    <source>
        <dbReference type="EMBL" id="KAL2634319.1"/>
    </source>
</evidence>
<protein>
    <submittedName>
        <fullName evidence="2">Uncharacterized protein</fullName>
    </submittedName>
</protein>
<dbReference type="EMBL" id="JBHFFA010000003">
    <property type="protein sequence ID" value="KAL2634319.1"/>
    <property type="molecule type" value="Genomic_DNA"/>
</dbReference>
<feature type="coiled-coil region" evidence="1">
    <location>
        <begin position="93"/>
        <end position="120"/>
    </location>
</feature>
<dbReference type="AlphaFoldDB" id="A0ABD1YV39"/>
<reference evidence="2 3" key="1">
    <citation type="submission" date="2024-09" db="EMBL/GenBank/DDBJ databases">
        <title>Chromosome-scale assembly of Riccia fluitans.</title>
        <authorList>
            <person name="Paukszto L."/>
            <person name="Sawicki J."/>
            <person name="Karawczyk K."/>
            <person name="Piernik-Szablinska J."/>
            <person name="Szczecinska M."/>
            <person name="Mazdziarz M."/>
        </authorList>
    </citation>
    <scope>NUCLEOTIDE SEQUENCE [LARGE SCALE GENOMIC DNA]</scope>
    <source>
        <strain evidence="2">Rf_01</strain>
        <tissue evidence="2">Aerial parts of the thallus</tissue>
    </source>
</reference>
<gene>
    <name evidence="2" type="ORF">R1flu_005798</name>
</gene>
<sequence>MAQPEDQTAIAIEVDGSTSSLVAKDHLIRLQNLLVELQLERERLEIEVIWPLKDRVQELPMQLEYVQKELEYARASSGVTDLLFEYEQTVHSLTDAQTLIQQLQAENLTITEELRKKKIQEYRQQFILANASFGSVPSQ</sequence>
<keyword evidence="1" id="KW-0175">Coiled coil</keyword>
<keyword evidence="3" id="KW-1185">Reference proteome</keyword>
<comment type="caution">
    <text evidence="2">The sequence shown here is derived from an EMBL/GenBank/DDBJ whole genome shotgun (WGS) entry which is preliminary data.</text>
</comment>
<evidence type="ECO:0000313" key="3">
    <source>
        <dbReference type="Proteomes" id="UP001605036"/>
    </source>
</evidence>
<proteinExistence type="predicted"/>
<dbReference type="Proteomes" id="UP001605036">
    <property type="component" value="Unassembled WGS sequence"/>
</dbReference>
<evidence type="ECO:0000256" key="1">
    <source>
        <dbReference type="SAM" id="Coils"/>
    </source>
</evidence>